<dbReference type="Gene3D" id="3.40.50.1820">
    <property type="entry name" value="alpha/beta hydrolase"/>
    <property type="match status" value="1"/>
</dbReference>
<dbReference type="GO" id="GO:0042952">
    <property type="term" value="P:beta-ketoadipate pathway"/>
    <property type="evidence" value="ECO:0007669"/>
    <property type="project" value="InterPro"/>
</dbReference>
<organism evidence="2 3">
    <name type="scientific">Aquamicrobium defluvii</name>
    <dbReference type="NCBI Taxonomy" id="69279"/>
    <lineage>
        <taxon>Bacteria</taxon>
        <taxon>Pseudomonadati</taxon>
        <taxon>Pseudomonadota</taxon>
        <taxon>Alphaproteobacteria</taxon>
        <taxon>Hyphomicrobiales</taxon>
        <taxon>Phyllobacteriaceae</taxon>
        <taxon>Aquamicrobium</taxon>
    </lineage>
</organism>
<evidence type="ECO:0000259" key="1">
    <source>
        <dbReference type="Pfam" id="PF12697"/>
    </source>
</evidence>
<proteinExistence type="predicted"/>
<dbReference type="Pfam" id="PF12697">
    <property type="entry name" value="Abhydrolase_6"/>
    <property type="match status" value="1"/>
</dbReference>
<accession>A0A4R6YFQ5</accession>
<reference evidence="2 3" key="1">
    <citation type="submission" date="2019-03" db="EMBL/GenBank/DDBJ databases">
        <title>Genomic Encyclopedia of Type Strains, Phase IV (KMG-IV): sequencing the most valuable type-strain genomes for metagenomic binning, comparative biology and taxonomic classification.</title>
        <authorList>
            <person name="Goeker M."/>
        </authorList>
    </citation>
    <scope>NUCLEOTIDE SEQUENCE [LARGE SCALE GENOMIC DNA]</scope>
    <source>
        <strain evidence="2 3">DSM 11603</strain>
    </source>
</reference>
<dbReference type="Proteomes" id="UP000294958">
    <property type="component" value="Unassembled WGS sequence"/>
</dbReference>
<sequence>MSPTQRPVRGGDFEVKFADIGGVTLHFDHRPTAGARHLVFINSLGTDFRIWNAVTEALGDDVSTLVYDKRGHGLSDLGATPCSIEDHVDDLSGLIDHLGIVDVVLCGLSVGGLVAQGFYARRPEMVSGMVLCDTAHRIGTRESWNARIATIEKNGIGAIADAVMKAWFTPAFHERRASELAGCRNMLSRQSVAGYAATCVALREADYTAAAASIAVPTLCVAGDRDGSTPPALVRSLADLIPGSRFEIIEGAGHIPCVEQPAALVSLLRDFMAALPSGNR</sequence>
<keyword evidence="3" id="KW-1185">Reference proteome</keyword>
<dbReference type="GO" id="GO:0047570">
    <property type="term" value="F:3-oxoadipate enol-lactonase activity"/>
    <property type="evidence" value="ECO:0007669"/>
    <property type="project" value="InterPro"/>
</dbReference>
<name>A0A4R6YFQ5_9HYPH</name>
<dbReference type="InterPro" id="IPR050266">
    <property type="entry name" value="AB_hydrolase_sf"/>
</dbReference>
<dbReference type="SUPFAM" id="SSF53474">
    <property type="entry name" value="alpha/beta-Hydrolases"/>
    <property type="match status" value="1"/>
</dbReference>
<dbReference type="AlphaFoldDB" id="A0A4R6YFQ5"/>
<dbReference type="InterPro" id="IPR026968">
    <property type="entry name" value="PcaD/CatD"/>
</dbReference>
<feature type="domain" description="AB hydrolase-1" evidence="1">
    <location>
        <begin position="38"/>
        <end position="265"/>
    </location>
</feature>
<dbReference type="InterPro" id="IPR029058">
    <property type="entry name" value="AB_hydrolase_fold"/>
</dbReference>
<dbReference type="EMBL" id="SNZF01000010">
    <property type="protein sequence ID" value="TDR35246.1"/>
    <property type="molecule type" value="Genomic_DNA"/>
</dbReference>
<protein>
    <submittedName>
        <fullName evidence="2">3-oxoadipate enol-lactonase</fullName>
    </submittedName>
</protein>
<comment type="caution">
    <text evidence="2">The sequence shown here is derived from an EMBL/GenBank/DDBJ whole genome shotgun (WGS) entry which is preliminary data.</text>
</comment>
<evidence type="ECO:0000313" key="2">
    <source>
        <dbReference type="EMBL" id="TDR35246.1"/>
    </source>
</evidence>
<evidence type="ECO:0000313" key="3">
    <source>
        <dbReference type="Proteomes" id="UP000294958"/>
    </source>
</evidence>
<dbReference type="PANTHER" id="PTHR43798">
    <property type="entry name" value="MONOACYLGLYCEROL LIPASE"/>
    <property type="match status" value="1"/>
</dbReference>
<dbReference type="InterPro" id="IPR000073">
    <property type="entry name" value="AB_hydrolase_1"/>
</dbReference>
<dbReference type="NCBIfam" id="TIGR02427">
    <property type="entry name" value="protocat_pcaD"/>
    <property type="match status" value="1"/>
</dbReference>
<gene>
    <name evidence="2" type="ORF">DES43_11052</name>
</gene>